<keyword evidence="4" id="KW-0949">S-adenosyl-L-methionine</keyword>
<dbReference type="GeneID" id="106160428"/>
<comment type="catalytic activity">
    <reaction evidence="5">
        <text>guanosine(9) in tRNA + S-adenosyl-L-methionine = N(1)-methylguanosine(9) in tRNA + S-adenosyl-L-homocysteine + H(+)</text>
        <dbReference type="Rhea" id="RHEA:43156"/>
        <dbReference type="Rhea" id="RHEA-COMP:10367"/>
        <dbReference type="Rhea" id="RHEA-COMP:10368"/>
        <dbReference type="ChEBI" id="CHEBI:15378"/>
        <dbReference type="ChEBI" id="CHEBI:57856"/>
        <dbReference type="ChEBI" id="CHEBI:59789"/>
        <dbReference type="ChEBI" id="CHEBI:73542"/>
        <dbReference type="ChEBI" id="CHEBI:74269"/>
        <dbReference type="EC" id="2.1.1.221"/>
    </reaction>
</comment>
<dbReference type="InterPro" id="IPR007356">
    <property type="entry name" value="tRNA_m1G_MeTrfase_euk"/>
</dbReference>
<sequence>MDGDHSANNASVGMGKVIESNPELQREVATHLDTNSDNENSYQTLENAGSTVNPCTCGSTENTVDGVNSSIINETANTSSGPDQPDTQPMSKRKLKKLKKKERWEERKAEKRAVERERKRQRRAEAREQGIDLGPSRKRLKKVKMKQSKCDIKVVVDCSFDHLMSEKDITSLVKQLNFCYAANRRGKEPLQFYICNFGGRTKQRFDEIGDYKNWDMYFKSEDYLELFGKDVVYLSSESPNILTDLDPSKAYIIGGLIDHNVHKGLCHKLACEKGLEHAQLPISEFLDMKTRKVLAINHVHEILLRYTESHDWEDAFFKVIPKRKGAVAKSDGLTEDPESVDSNASSLELQSDNSQLLGQNDAVEKQSSSSKEVSNEVDS</sequence>
<proteinExistence type="predicted"/>
<dbReference type="GO" id="GO:0052905">
    <property type="term" value="F:tRNA (guanosine(9)-N1)-methyltransferase activity"/>
    <property type="evidence" value="ECO:0007669"/>
    <property type="project" value="UniProtKB-EC"/>
</dbReference>
<dbReference type="KEGG" id="lak:106160428"/>
<evidence type="ECO:0000256" key="5">
    <source>
        <dbReference type="ARBA" id="ARBA00048434"/>
    </source>
</evidence>
<dbReference type="PANTHER" id="PTHR13563">
    <property type="entry name" value="TRNA (GUANINE-9-) METHYLTRANSFERASE"/>
    <property type="match status" value="1"/>
</dbReference>
<feature type="region of interest" description="Disordered" evidence="6">
    <location>
        <begin position="73"/>
        <end position="133"/>
    </location>
</feature>
<evidence type="ECO:0000256" key="3">
    <source>
        <dbReference type="ARBA" id="ARBA00022679"/>
    </source>
</evidence>
<evidence type="ECO:0000256" key="2">
    <source>
        <dbReference type="ARBA" id="ARBA00022603"/>
    </source>
</evidence>
<feature type="region of interest" description="Disordered" evidence="6">
    <location>
        <begin position="1"/>
        <end position="56"/>
    </location>
</feature>
<gene>
    <name evidence="9" type="primary">LOC106160428</name>
</gene>
<feature type="compositionally biased region" description="Polar residues" evidence="6">
    <location>
        <begin position="340"/>
        <end position="358"/>
    </location>
</feature>
<dbReference type="FunFam" id="3.40.1280.30:FF:000001">
    <property type="entry name" value="tRNA methyltransferase 10 homolog A"/>
    <property type="match status" value="1"/>
</dbReference>
<dbReference type="OrthoDB" id="278300at2759"/>
<keyword evidence="2 9" id="KW-0489">Methyltransferase</keyword>
<dbReference type="PROSITE" id="PS51675">
    <property type="entry name" value="SAM_MT_TRM10"/>
    <property type="match status" value="1"/>
</dbReference>
<feature type="compositionally biased region" description="Polar residues" evidence="6">
    <location>
        <begin position="73"/>
        <end position="90"/>
    </location>
</feature>
<evidence type="ECO:0000256" key="4">
    <source>
        <dbReference type="ARBA" id="ARBA00022691"/>
    </source>
</evidence>
<dbReference type="EC" id="2.1.1.221" evidence="1"/>
<protein>
    <recommendedName>
        <fullName evidence="1">tRNA (guanine(9)-N(1))-methyltransferase</fullName>
        <ecNumber evidence="1">2.1.1.221</ecNumber>
    </recommendedName>
</protein>
<dbReference type="InterPro" id="IPR038459">
    <property type="entry name" value="MT_TRM10-typ_sf"/>
</dbReference>
<dbReference type="GO" id="GO:0005654">
    <property type="term" value="C:nucleoplasm"/>
    <property type="evidence" value="ECO:0007669"/>
    <property type="project" value="TreeGrafter"/>
</dbReference>
<feature type="compositionally biased region" description="Basic and acidic residues" evidence="6">
    <location>
        <begin position="102"/>
        <end position="130"/>
    </location>
</feature>
<evidence type="ECO:0000313" key="8">
    <source>
        <dbReference type="Proteomes" id="UP000085678"/>
    </source>
</evidence>
<feature type="region of interest" description="Disordered" evidence="6">
    <location>
        <begin position="328"/>
        <end position="379"/>
    </location>
</feature>
<feature type="compositionally biased region" description="Polar residues" evidence="6">
    <location>
        <begin position="32"/>
        <end position="56"/>
    </location>
</feature>
<feature type="compositionally biased region" description="Polar residues" evidence="6">
    <location>
        <begin position="1"/>
        <end position="11"/>
    </location>
</feature>
<dbReference type="Gene3D" id="3.40.1280.30">
    <property type="match status" value="1"/>
</dbReference>
<dbReference type="RefSeq" id="XP_013392490.1">
    <property type="nucleotide sequence ID" value="XM_013537036.1"/>
</dbReference>
<dbReference type="STRING" id="7574.A0A1S3I2J5"/>
<dbReference type="Proteomes" id="UP000085678">
    <property type="component" value="Unplaced"/>
</dbReference>
<evidence type="ECO:0000259" key="7">
    <source>
        <dbReference type="PROSITE" id="PS51675"/>
    </source>
</evidence>
<feature type="domain" description="SAM-dependent MTase TRM10-type" evidence="7">
    <location>
        <begin position="136"/>
        <end position="327"/>
    </location>
</feature>
<reference evidence="9" key="1">
    <citation type="submission" date="2025-08" db="UniProtKB">
        <authorList>
            <consortium name="RefSeq"/>
        </authorList>
    </citation>
    <scope>IDENTIFICATION</scope>
    <source>
        <tissue evidence="9">Gonads</tissue>
    </source>
</reference>
<evidence type="ECO:0000313" key="9">
    <source>
        <dbReference type="RefSeq" id="XP_013392490.1"/>
    </source>
</evidence>
<dbReference type="InParanoid" id="A0A1S3I2J5"/>
<dbReference type="AlphaFoldDB" id="A0A1S3I2J5"/>
<dbReference type="GO" id="GO:0000049">
    <property type="term" value="F:tRNA binding"/>
    <property type="evidence" value="ECO:0007669"/>
    <property type="project" value="TreeGrafter"/>
</dbReference>
<organism evidence="8 9">
    <name type="scientific">Lingula anatina</name>
    <name type="common">Brachiopod</name>
    <name type="synonym">Lingula unguis</name>
    <dbReference type="NCBI Taxonomy" id="7574"/>
    <lineage>
        <taxon>Eukaryota</taxon>
        <taxon>Metazoa</taxon>
        <taxon>Spiralia</taxon>
        <taxon>Lophotrochozoa</taxon>
        <taxon>Brachiopoda</taxon>
        <taxon>Linguliformea</taxon>
        <taxon>Lingulata</taxon>
        <taxon>Lingulida</taxon>
        <taxon>Linguloidea</taxon>
        <taxon>Lingulidae</taxon>
        <taxon>Lingula</taxon>
    </lineage>
</organism>
<feature type="compositionally biased region" description="Basic residues" evidence="6">
    <location>
        <begin position="91"/>
        <end position="101"/>
    </location>
</feature>
<dbReference type="FunCoup" id="A0A1S3I2J5">
    <property type="interactions" value="2140"/>
</dbReference>
<dbReference type="PANTHER" id="PTHR13563:SF13">
    <property type="entry name" value="TRNA METHYLTRANSFERASE 10 HOMOLOG A"/>
    <property type="match status" value="1"/>
</dbReference>
<dbReference type="InterPro" id="IPR028564">
    <property type="entry name" value="MT_TRM10-typ"/>
</dbReference>
<dbReference type="CDD" id="cd18101">
    <property type="entry name" value="Trm10euk_A"/>
    <property type="match status" value="1"/>
</dbReference>
<keyword evidence="8" id="KW-1185">Reference proteome</keyword>
<dbReference type="GO" id="GO:0002939">
    <property type="term" value="P:tRNA N1-guanine methylation"/>
    <property type="evidence" value="ECO:0007669"/>
    <property type="project" value="TreeGrafter"/>
</dbReference>
<keyword evidence="3" id="KW-0808">Transferase</keyword>
<evidence type="ECO:0000256" key="1">
    <source>
        <dbReference type="ARBA" id="ARBA00012797"/>
    </source>
</evidence>
<name>A0A1S3I2J5_LINAN</name>
<accession>A0A1S3I2J5</accession>
<evidence type="ECO:0000256" key="6">
    <source>
        <dbReference type="SAM" id="MobiDB-lite"/>
    </source>
</evidence>